<dbReference type="InterPro" id="IPR004610">
    <property type="entry name" value="RecJ"/>
</dbReference>
<evidence type="ECO:0000313" key="10">
    <source>
        <dbReference type="EMBL" id="MBK1666740.1"/>
    </source>
</evidence>
<gene>
    <name evidence="10" type="primary">recJ</name>
    <name evidence="10" type="ORF">CKO28_01600</name>
</gene>
<sequence>MPDETQRSFKNRLWQLPETDAADVRALVEAGTAPGVAPILAARGYTGSDATAYLDPSLRALLPDPDFFLGMPEATQRLEQALRRQERIAIFGDYDVDGATSSATLCRYLRQVGNEARIYIPDRIEEGYGPSIQGLDTLKDEGTQLVVIVDAGTVHFEAVEHANKLGMDVVIVDHHTAEAQLPDAVAVINPNRQDQDTGYGHLCAAGMVFLLCVGLNARLRDSGYLQEIDARPDLFGLLDLTALGTVADVVPLTGVNRAFVKRGLEIMGRRQNPGIAALAETAQIEGRFEAYHCGFILGPRVNAGGRIGSSMLGATLLSSDDPVECLNIAQQLDALNRERQTMEKTCAQMAIQQVDALGADKPACFAVGDDWHEGIIGIVASRMKDAYDKPAFCLTDVGEGLLKGSARSMAGFDLGAAIIEARNAGLLVKGGGHPMAGGVTLERDKLEAFEAFICDKVKESPFGETGVVSTFDAKITVDQVSIGLADSLVTMEPFGVGNPKPRFIVANALVEDADMLLCKKTQVPAHLRVKLRGDGGRQVKAMAFHVGGTELAQQILNSKGRRIDIAGTLSVNEWQGRRSAELMIDDARPSLAAASQAA</sequence>
<dbReference type="EMBL" id="NRRL01000001">
    <property type="protein sequence ID" value="MBK1666740.1"/>
    <property type="molecule type" value="Genomic_DNA"/>
</dbReference>
<feature type="coiled-coil region" evidence="6">
    <location>
        <begin position="325"/>
        <end position="352"/>
    </location>
</feature>
<feature type="domain" description="DHHA1" evidence="8">
    <location>
        <begin position="363"/>
        <end position="459"/>
    </location>
</feature>
<evidence type="ECO:0000256" key="5">
    <source>
        <dbReference type="ARBA" id="ARBA00022839"/>
    </source>
</evidence>
<dbReference type="RefSeq" id="WP_200338798.1">
    <property type="nucleotide sequence ID" value="NZ_NRRL01000001.1"/>
</dbReference>
<evidence type="ECO:0000256" key="1">
    <source>
        <dbReference type="ARBA" id="ARBA00005915"/>
    </source>
</evidence>
<keyword evidence="6" id="KW-0175">Coiled coil</keyword>
<dbReference type="GO" id="GO:0004527">
    <property type="term" value="F:exonuclease activity"/>
    <property type="evidence" value="ECO:0007669"/>
    <property type="project" value="UniProtKB-KW"/>
</dbReference>
<evidence type="ECO:0000256" key="6">
    <source>
        <dbReference type="SAM" id="Coils"/>
    </source>
</evidence>
<evidence type="ECO:0000313" key="11">
    <source>
        <dbReference type="Proteomes" id="UP001296873"/>
    </source>
</evidence>
<reference evidence="10 11" key="1">
    <citation type="journal article" date="2020" name="Microorganisms">
        <title>Osmotic Adaptation and Compatible Solute Biosynthesis of Phototrophic Bacteria as Revealed from Genome Analyses.</title>
        <authorList>
            <person name="Imhoff J.F."/>
            <person name="Rahn T."/>
            <person name="Kunzel S."/>
            <person name="Keller A."/>
            <person name="Neulinger S.C."/>
        </authorList>
    </citation>
    <scope>NUCLEOTIDE SEQUENCE [LARGE SCALE GENOMIC DNA]</scope>
    <source>
        <strain evidence="10 11">DSM 9895</strain>
    </source>
</reference>
<feature type="domain" description="RecJ OB" evidence="9">
    <location>
        <begin position="472"/>
        <end position="586"/>
    </location>
</feature>
<organism evidence="10 11">
    <name type="scientific">Rhodovibrio sodomensis</name>
    <dbReference type="NCBI Taxonomy" id="1088"/>
    <lineage>
        <taxon>Bacteria</taxon>
        <taxon>Pseudomonadati</taxon>
        <taxon>Pseudomonadota</taxon>
        <taxon>Alphaproteobacteria</taxon>
        <taxon>Rhodospirillales</taxon>
        <taxon>Rhodovibrionaceae</taxon>
        <taxon>Rhodovibrio</taxon>
    </lineage>
</organism>
<dbReference type="Pfam" id="PF01368">
    <property type="entry name" value="DHH"/>
    <property type="match status" value="1"/>
</dbReference>
<evidence type="ECO:0000256" key="4">
    <source>
        <dbReference type="ARBA" id="ARBA00022801"/>
    </source>
</evidence>
<evidence type="ECO:0000259" key="8">
    <source>
        <dbReference type="Pfam" id="PF02272"/>
    </source>
</evidence>
<keyword evidence="11" id="KW-1185">Reference proteome</keyword>
<dbReference type="NCBIfam" id="TIGR00644">
    <property type="entry name" value="recJ"/>
    <property type="match status" value="1"/>
</dbReference>
<dbReference type="PANTHER" id="PTHR30255">
    <property type="entry name" value="SINGLE-STRANDED-DNA-SPECIFIC EXONUCLEASE RECJ"/>
    <property type="match status" value="1"/>
</dbReference>
<dbReference type="PANTHER" id="PTHR30255:SF2">
    <property type="entry name" value="SINGLE-STRANDED-DNA-SPECIFIC EXONUCLEASE RECJ"/>
    <property type="match status" value="1"/>
</dbReference>
<keyword evidence="5 10" id="KW-0269">Exonuclease</keyword>
<feature type="domain" description="DDH" evidence="7">
    <location>
        <begin position="87"/>
        <end position="220"/>
    </location>
</feature>
<evidence type="ECO:0000259" key="9">
    <source>
        <dbReference type="Pfam" id="PF17768"/>
    </source>
</evidence>
<protein>
    <recommendedName>
        <fullName evidence="2">Single-stranded-DNA-specific exonuclease RecJ</fullName>
    </recommendedName>
</protein>
<dbReference type="SUPFAM" id="SSF64182">
    <property type="entry name" value="DHH phosphoesterases"/>
    <property type="match status" value="1"/>
</dbReference>
<dbReference type="Pfam" id="PF17768">
    <property type="entry name" value="RecJ_OB"/>
    <property type="match status" value="1"/>
</dbReference>
<dbReference type="Pfam" id="PF02272">
    <property type="entry name" value="DHHA1"/>
    <property type="match status" value="1"/>
</dbReference>
<evidence type="ECO:0000256" key="2">
    <source>
        <dbReference type="ARBA" id="ARBA00019841"/>
    </source>
</evidence>
<comment type="similarity">
    <text evidence="1">Belongs to the RecJ family.</text>
</comment>
<dbReference type="InterPro" id="IPR003156">
    <property type="entry name" value="DHHA1_dom"/>
</dbReference>
<evidence type="ECO:0000256" key="3">
    <source>
        <dbReference type="ARBA" id="ARBA00022722"/>
    </source>
</evidence>
<keyword evidence="3" id="KW-0540">Nuclease</keyword>
<keyword evidence="4" id="KW-0378">Hydrolase</keyword>
<dbReference type="Proteomes" id="UP001296873">
    <property type="component" value="Unassembled WGS sequence"/>
</dbReference>
<dbReference type="InterPro" id="IPR038763">
    <property type="entry name" value="DHH_sf"/>
</dbReference>
<dbReference type="InterPro" id="IPR041122">
    <property type="entry name" value="RecJ_OB"/>
</dbReference>
<dbReference type="Gene3D" id="3.10.310.30">
    <property type="match status" value="1"/>
</dbReference>
<dbReference type="InterPro" id="IPR001667">
    <property type="entry name" value="DDH_dom"/>
</dbReference>
<evidence type="ECO:0000259" key="7">
    <source>
        <dbReference type="Pfam" id="PF01368"/>
    </source>
</evidence>
<comment type="caution">
    <text evidence="10">The sequence shown here is derived from an EMBL/GenBank/DDBJ whole genome shotgun (WGS) entry which is preliminary data.</text>
</comment>
<dbReference type="InterPro" id="IPR051673">
    <property type="entry name" value="SSDNA_exonuclease_RecJ"/>
</dbReference>
<proteinExistence type="inferred from homology"/>
<name>A0ABS1DBE8_9PROT</name>
<dbReference type="Gene3D" id="3.90.1640.30">
    <property type="match status" value="1"/>
</dbReference>
<accession>A0ABS1DBE8</accession>